<evidence type="ECO:0000313" key="3">
    <source>
        <dbReference type="EMBL" id="MBU2789374.1"/>
    </source>
</evidence>
<evidence type="ECO:0000313" key="4">
    <source>
        <dbReference type="Proteomes" id="UP001197378"/>
    </source>
</evidence>
<dbReference type="EMBL" id="JAAXYO010000199">
    <property type="protein sequence ID" value="MBU2789374.1"/>
    <property type="molecule type" value="Genomic_DNA"/>
</dbReference>
<gene>
    <name evidence="3" type="primary">ybgF</name>
    <name evidence="1" type="synonym">cpoB</name>
    <name evidence="3" type="ORF">HFQ13_14385</name>
</gene>
<feature type="signal peptide" evidence="1">
    <location>
        <begin position="1"/>
        <end position="22"/>
    </location>
</feature>
<comment type="caution">
    <text evidence="3">The sequence shown here is derived from an EMBL/GenBank/DDBJ whole genome shotgun (WGS) entry which is preliminary data.</text>
</comment>
<dbReference type="InterPro" id="IPR014162">
    <property type="entry name" value="CpoB_C"/>
</dbReference>
<dbReference type="Pfam" id="PF13174">
    <property type="entry name" value="TPR_6"/>
    <property type="match status" value="1"/>
</dbReference>
<dbReference type="InterPro" id="IPR011990">
    <property type="entry name" value="TPR-like_helical_dom_sf"/>
</dbReference>
<keyword evidence="2" id="KW-0802">TPR repeat</keyword>
<dbReference type="GO" id="GO:0030288">
    <property type="term" value="C:outer membrane-bounded periplasmic space"/>
    <property type="evidence" value="ECO:0007669"/>
    <property type="project" value="UniProtKB-UniRule"/>
</dbReference>
<dbReference type="NCBIfam" id="TIGR02795">
    <property type="entry name" value="tol_pal_ybgF"/>
    <property type="match status" value="1"/>
</dbReference>
<reference evidence="3" key="1">
    <citation type="journal article" date="2021" name="ISME J.">
        <title>Genomic evolution of the class Acidithiobacillia: deep-branching Proteobacteria living in extreme acidic conditions.</title>
        <authorList>
            <person name="Moya-Beltran A."/>
            <person name="Beard S."/>
            <person name="Rojas-Villalobos C."/>
            <person name="Issotta F."/>
            <person name="Gallardo Y."/>
            <person name="Ulloa R."/>
            <person name="Giaveno A."/>
            <person name="Degli Esposti M."/>
            <person name="Johnson D.B."/>
            <person name="Quatrini R."/>
        </authorList>
    </citation>
    <scope>NUCLEOTIDE SEQUENCE</scope>
    <source>
        <strain evidence="3">VAN18-1</strain>
    </source>
</reference>
<dbReference type="RefSeq" id="WP_215872685.1">
    <property type="nucleotide sequence ID" value="NZ_JAAXYO010000199.1"/>
</dbReference>
<proteinExistence type="inferred from homology"/>
<evidence type="ECO:0000256" key="1">
    <source>
        <dbReference type="HAMAP-Rule" id="MF_02066"/>
    </source>
</evidence>
<evidence type="ECO:0000256" key="2">
    <source>
        <dbReference type="PROSITE-ProRule" id="PRU00339"/>
    </source>
</evidence>
<comment type="function">
    <text evidence="1">Mediates coordination of peptidoglycan synthesis and outer membrane constriction during cell division.</text>
</comment>
<dbReference type="SUPFAM" id="SSF48452">
    <property type="entry name" value="TPR-like"/>
    <property type="match status" value="1"/>
</dbReference>
<dbReference type="InterPro" id="IPR034706">
    <property type="entry name" value="CpoB"/>
</dbReference>
<dbReference type="AlphaFoldDB" id="A0AAE2YS71"/>
<protein>
    <recommendedName>
        <fullName evidence="1">Cell division coordinator CpoB</fullName>
    </recommendedName>
</protein>
<keyword evidence="1" id="KW-0732">Signal</keyword>
<keyword evidence="1" id="KW-0574">Periplasm</keyword>
<feature type="repeat" description="TPR" evidence="2">
    <location>
        <begin position="222"/>
        <end position="255"/>
    </location>
</feature>
<accession>A0AAE2YS71</accession>
<keyword evidence="1" id="KW-0131">Cell cycle</keyword>
<keyword evidence="1" id="KW-0132">Cell division</keyword>
<dbReference type="InterPro" id="IPR019734">
    <property type="entry name" value="TPR_rpt"/>
</dbReference>
<dbReference type="PROSITE" id="PS50005">
    <property type="entry name" value="TPR"/>
    <property type="match status" value="1"/>
</dbReference>
<organism evidence="3 4">
    <name type="scientific">Igneacidithiobacillus copahuensis</name>
    <dbReference type="NCBI Taxonomy" id="2724909"/>
    <lineage>
        <taxon>Bacteria</taxon>
        <taxon>Pseudomonadati</taxon>
        <taxon>Pseudomonadota</taxon>
        <taxon>Acidithiobacillia</taxon>
        <taxon>Acidithiobacillales</taxon>
        <taxon>Acidithiobacillaceae</taxon>
        <taxon>Igneacidithiobacillus</taxon>
    </lineage>
</organism>
<dbReference type="Pfam" id="PF13432">
    <property type="entry name" value="TPR_16"/>
    <property type="match status" value="1"/>
</dbReference>
<feature type="chain" id="PRO_5041754495" description="Cell division coordinator CpoB" evidence="1">
    <location>
        <begin position="23"/>
        <end position="270"/>
    </location>
</feature>
<name>A0AAE2YS71_9PROT</name>
<dbReference type="Gene3D" id="1.20.5.110">
    <property type="match status" value="1"/>
</dbReference>
<feature type="coiled-coil region" evidence="1">
    <location>
        <begin position="60"/>
        <end position="94"/>
    </location>
</feature>
<dbReference type="Proteomes" id="UP001197378">
    <property type="component" value="Unassembled WGS sequence"/>
</dbReference>
<comment type="subcellular location">
    <subcellularLocation>
        <location evidence="1">Periplasm</location>
    </subcellularLocation>
</comment>
<sequence length="270" mass="28301" precursor="true">MKGKWTAVMAAGLLAGSSPAWAESQGQQILQLQQQVAVMQGEIQSLIAVQKASRGSQSALGDLLNRSQQMQQEIRELRGELESKTHALTAAQQETDTKLAALSAAVASSGAATAVTASSSSVAVLNQAPSSAIAAEASSAANSPVQGLGQADYQRAFDLLRSGKYGTAATALQDFIHKYPQSSLVVDAYYWLGQAQYVLGQNDAAIKSLSAAAQHTQSSKAPDALLRMGQIYQAIGQPAKARATFNRILKQFPNTPAAQKAQTQLQASGQ</sequence>
<dbReference type="GO" id="GO:0043093">
    <property type="term" value="P:FtsZ-dependent cytokinesis"/>
    <property type="evidence" value="ECO:0007669"/>
    <property type="project" value="UniProtKB-UniRule"/>
</dbReference>
<keyword evidence="4" id="KW-1185">Reference proteome</keyword>
<comment type="similarity">
    <text evidence="1">Belongs to the CpoB family.</text>
</comment>
<dbReference type="SMART" id="SM00028">
    <property type="entry name" value="TPR"/>
    <property type="match status" value="2"/>
</dbReference>
<keyword evidence="1" id="KW-0175">Coiled coil</keyword>
<dbReference type="HAMAP" id="MF_02066">
    <property type="entry name" value="CpoB"/>
    <property type="match status" value="1"/>
</dbReference>
<dbReference type="Gene3D" id="1.25.40.10">
    <property type="entry name" value="Tetratricopeptide repeat domain"/>
    <property type="match status" value="1"/>
</dbReference>